<sequence length="163" mass="17027">MMFSSTTFVKGLLMALFALPALAQISAEDGNHTPFRLVRGGAPPAPPAQLAAIPEACLSVCNEGRTVQTQSIKDLVYGVKPAQPCAANDTACLCTAFDDVLCSCNAFNGNLNALSSCLSCYHNASTNKEKEKPILEGLMDEIVGRCTPVGVPLVAVPLTDPTA</sequence>
<keyword evidence="3" id="KW-1185">Reference proteome</keyword>
<dbReference type="EMBL" id="ML178848">
    <property type="protein sequence ID" value="TFK97381.1"/>
    <property type="molecule type" value="Genomic_DNA"/>
</dbReference>
<protein>
    <recommendedName>
        <fullName evidence="4">Extracellular membrane protein CFEM domain-containing protein</fullName>
    </recommendedName>
</protein>
<accession>A0A5C3Q6D8</accession>
<reference evidence="2 3" key="1">
    <citation type="journal article" date="2019" name="Nat. Ecol. Evol.">
        <title>Megaphylogeny resolves global patterns of mushroom evolution.</title>
        <authorList>
            <person name="Varga T."/>
            <person name="Krizsan K."/>
            <person name="Foldi C."/>
            <person name="Dima B."/>
            <person name="Sanchez-Garcia M."/>
            <person name="Sanchez-Ramirez S."/>
            <person name="Szollosi G.J."/>
            <person name="Szarkandi J.G."/>
            <person name="Papp V."/>
            <person name="Albert L."/>
            <person name="Andreopoulos W."/>
            <person name="Angelini C."/>
            <person name="Antonin V."/>
            <person name="Barry K.W."/>
            <person name="Bougher N.L."/>
            <person name="Buchanan P."/>
            <person name="Buyck B."/>
            <person name="Bense V."/>
            <person name="Catcheside P."/>
            <person name="Chovatia M."/>
            <person name="Cooper J."/>
            <person name="Damon W."/>
            <person name="Desjardin D."/>
            <person name="Finy P."/>
            <person name="Geml J."/>
            <person name="Haridas S."/>
            <person name="Hughes K."/>
            <person name="Justo A."/>
            <person name="Karasinski D."/>
            <person name="Kautmanova I."/>
            <person name="Kiss B."/>
            <person name="Kocsube S."/>
            <person name="Kotiranta H."/>
            <person name="LaButti K.M."/>
            <person name="Lechner B.E."/>
            <person name="Liimatainen K."/>
            <person name="Lipzen A."/>
            <person name="Lukacs Z."/>
            <person name="Mihaltcheva S."/>
            <person name="Morgado L.N."/>
            <person name="Niskanen T."/>
            <person name="Noordeloos M.E."/>
            <person name="Ohm R.A."/>
            <person name="Ortiz-Santana B."/>
            <person name="Ovrebo C."/>
            <person name="Racz N."/>
            <person name="Riley R."/>
            <person name="Savchenko A."/>
            <person name="Shiryaev A."/>
            <person name="Soop K."/>
            <person name="Spirin V."/>
            <person name="Szebenyi C."/>
            <person name="Tomsovsky M."/>
            <person name="Tulloss R.E."/>
            <person name="Uehling J."/>
            <person name="Grigoriev I.V."/>
            <person name="Vagvolgyi C."/>
            <person name="Papp T."/>
            <person name="Martin F.M."/>
            <person name="Miettinen O."/>
            <person name="Hibbett D.S."/>
            <person name="Nagy L.G."/>
        </authorList>
    </citation>
    <scope>NUCLEOTIDE SEQUENCE [LARGE SCALE GENOMIC DNA]</scope>
    <source>
        <strain evidence="2 3">CBS 309.79</strain>
    </source>
</reference>
<name>A0A5C3Q6D8_9AGAR</name>
<feature type="chain" id="PRO_5022816615" description="Extracellular membrane protein CFEM domain-containing protein" evidence="1">
    <location>
        <begin position="24"/>
        <end position="163"/>
    </location>
</feature>
<evidence type="ECO:0000313" key="2">
    <source>
        <dbReference type="EMBL" id="TFK97381.1"/>
    </source>
</evidence>
<organism evidence="2 3">
    <name type="scientific">Pterulicium gracile</name>
    <dbReference type="NCBI Taxonomy" id="1884261"/>
    <lineage>
        <taxon>Eukaryota</taxon>
        <taxon>Fungi</taxon>
        <taxon>Dikarya</taxon>
        <taxon>Basidiomycota</taxon>
        <taxon>Agaricomycotina</taxon>
        <taxon>Agaricomycetes</taxon>
        <taxon>Agaricomycetidae</taxon>
        <taxon>Agaricales</taxon>
        <taxon>Pleurotineae</taxon>
        <taxon>Pterulaceae</taxon>
        <taxon>Pterulicium</taxon>
    </lineage>
</organism>
<evidence type="ECO:0008006" key="4">
    <source>
        <dbReference type="Google" id="ProtNLM"/>
    </source>
</evidence>
<proteinExistence type="predicted"/>
<keyword evidence="1" id="KW-0732">Signal</keyword>
<dbReference type="Proteomes" id="UP000305067">
    <property type="component" value="Unassembled WGS sequence"/>
</dbReference>
<evidence type="ECO:0000256" key="1">
    <source>
        <dbReference type="SAM" id="SignalP"/>
    </source>
</evidence>
<gene>
    <name evidence="2" type="ORF">BDV98DRAFT_574730</name>
</gene>
<dbReference type="AlphaFoldDB" id="A0A5C3Q6D8"/>
<feature type="signal peptide" evidence="1">
    <location>
        <begin position="1"/>
        <end position="23"/>
    </location>
</feature>
<evidence type="ECO:0000313" key="3">
    <source>
        <dbReference type="Proteomes" id="UP000305067"/>
    </source>
</evidence>